<dbReference type="Pfam" id="PF12625">
    <property type="entry name" value="Arabinose_bd"/>
    <property type="match status" value="1"/>
</dbReference>
<evidence type="ECO:0000313" key="6">
    <source>
        <dbReference type="Proteomes" id="UP001595859"/>
    </source>
</evidence>
<reference evidence="6" key="1">
    <citation type="journal article" date="2019" name="Int. J. Syst. Evol. Microbiol.">
        <title>The Global Catalogue of Microorganisms (GCM) 10K type strain sequencing project: providing services to taxonomists for standard genome sequencing and annotation.</title>
        <authorList>
            <consortium name="The Broad Institute Genomics Platform"/>
            <consortium name="The Broad Institute Genome Sequencing Center for Infectious Disease"/>
            <person name="Wu L."/>
            <person name="Ma J."/>
        </authorList>
    </citation>
    <scope>NUCLEOTIDE SEQUENCE [LARGE SCALE GENOMIC DNA]</scope>
    <source>
        <strain evidence="6">ZS-22-S1</strain>
    </source>
</reference>
<dbReference type="Gene3D" id="1.10.10.60">
    <property type="entry name" value="Homeodomain-like"/>
    <property type="match status" value="1"/>
</dbReference>
<comment type="caution">
    <text evidence="5">The sequence shown here is derived from an EMBL/GenBank/DDBJ whole genome shotgun (WGS) entry which is preliminary data.</text>
</comment>
<evidence type="ECO:0000256" key="1">
    <source>
        <dbReference type="ARBA" id="ARBA00023015"/>
    </source>
</evidence>
<dbReference type="Pfam" id="PF12833">
    <property type="entry name" value="HTH_18"/>
    <property type="match status" value="1"/>
</dbReference>
<dbReference type="PROSITE" id="PS01124">
    <property type="entry name" value="HTH_ARAC_FAMILY_2"/>
    <property type="match status" value="1"/>
</dbReference>
<feature type="domain" description="HTH araC/xylS-type" evidence="4">
    <location>
        <begin position="243"/>
        <end position="340"/>
    </location>
</feature>
<dbReference type="SUPFAM" id="SSF46689">
    <property type="entry name" value="Homeodomain-like"/>
    <property type="match status" value="1"/>
</dbReference>
<dbReference type="InterPro" id="IPR018060">
    <property type="entry name" value="HTH_AraC"/>
</dbReference>
<proteinExistence type="predicted"/>
<dbReference type="InterPro" id="IPR009057">
    <property type="entry name" value="Homeodomain-like_sf"/>
</dbReference>
<dbReference type="RefSeq" id="WP_378059740.1">
    <property type="nucleotide sequence ID" value="NZ_JBHSIS010000020.1"/>
</dbReference>
<evidence type="ECO:0000313" key="5">
    <source>
        <dbReference type="EMBL" id="MFC4857747.1"/>
    </source>
</evidence>
<keyword evidence="1" id="KW-0805">Transcription regulation</keyword>
<name>A0ABV9SBB5_9PSEU</name>
<dbReference type="PANTHER" id="PTHR47894">
    <property type="entry name" value="HTH-TYPE TRANSCRIPTIONAL REGULATOR GADX"/>
    <property type="match status" value="1"/>
</dbReference>
<evidence type="ECO:0000256" key="3">
    <source>
        <dbReference type="ARBA" id="ARBA00023163"/>
    </source>
</evidence>
<dbReference type="EMBL" id="JBHSIS010000020">
    <property type="protein sequence ID" value="MFC4857747.1"/>
    <property type="molecule type" value="Genomic_DNA"/>
</dbReference>
<evidence type="ECO:0000259" key="4">
    <source>
        <dbReference type="PROSITE" id="PS01124"/>
    </source>
</evidence>
<keyword evidence="3" id="KW-0804">Transcription</keyword>
<protein>
    <submittedName>
        <fullName evidence="5">AraC family transcriptional regulator</fullName>
    </submittedName>
</protein>
<dbReference type="SMART" id="SM00342">
    <property type="entry name" value="HTH_ARAC"/>
    <property type="match status" value="1"/>
</dbReference>
<evidence type="ECO:0000256" key="2">
    <source>
        <dbReference type="ARBA" id="ARBA00023125"/>
    </source>
</evidence>
<keyword evidence="2" id="KW-0238">DNA-binding</keyword>
<accession>A0ABV9SBB5</accession>
<sequence length="351" mass="38379">MTGFVEAAVRHWDFPRGGAGTSLLVRFGTEHGIADHDLLAGTGLTADLLADPSLEVTARQELEVVRNLATALPDAGVAAGRQYHATTFGILGFAFLSSPTMRDAVTVALRYYDLSFAFSLPDVSVGDGQVRLVLDDRLLPRDVARFLVERDLAAIHTVIDELLPGAVPLTGLEFRFQEPGSCGQYERTFGLRPRFGCPANVATFDAAFLDEPRPLANAHTVAMCETQCRELVARRRARSGTAHEVRELLTRLGALGTPMPSVARELNLSTRTLRRRLEEEGTSFRALLDEVREALAEELLATGAVPVEDVAVRLGYAEASSFIHAFKRWKGITPVAYARQRTGTRRGRSVH</sequence>
<dbReference type="Proteomes" id="UP001595859">
    <property type="component" value="Unassembled WGS sequence"/>
</dbReference>
<dbReference type="PANTHER" id="PTHR47894:SF1">
    <property type="entry name" value="HTH-TYPE TRANSCRIPTIONAL REGULATOR VQSM"/>
    <property type="match status" value="1"/>
</dbReference>
<keyword evidence="6" id="KW-1185">Reference proteome</keyword>
<organism evidence="5 6">
    <name type="scientific">Actinophytocola glycyrrhizae</name>
    <dbReference type="NCBI Taxonomy" id="2044873"/>
    <lineage>
        <taxon>Bacteria</taxon>
        <taxon>Bacillati</taxon>
        <taxon>Actinomycetota</taxon>
        <taxon>Actinomycetes</taxon>
        <taxon>Pseudonocardiales</taxon>
        <taxon>Pseudonocardiaceae</taxon>
    </lineage>
</organism>
<gene>
    <name evidence="5" type="ORF">ACFPCV_29970</name>
</gene>
<dbReference type="InterPro" id="IPR032687">
    <property type="entry name" value="AraC-type_N"/>
</dbReference>